<dbReference type="InterPro" id="IPR000719">
    <property type="entry name" value="Prot_kinase_dom"/>
</dbReference>
<evidence type="ECO:0000256" key="3">
    <source>
        <dbReference type="ARBA" id="ARBA00022777"/>
    </source>
</evidence>
<dbReference type="PANTHER" id="PTHR43289">
    <property type="entry name" value="MITOGEN-ACTIVATED PROTEIN KINASE KINASE KINASE 20-RELATED"/>
    <property type="match status" value="1"/>
</dbReference>
<evidence type="ECO:0000256" key="6">
    <source>
        <dbReference type="SAM" id="MobiDB-lite"/>
    </source>
</evidence>
<dbReference type="InterPro" id="IPR017441">
    <property type="entry name" value="Protein_kinase_ATP_BS"/>
</dbReference>
<reference evidence="8 9" key="1">
    <citation type="submission" date="2019-08" db="EMBL/GenBank/DDBJ databases">
        <authorList>
            <person name="Liang Q."/>
        </authorList>
    </citation>
    <scope>NUCLEOTIDE SEQUENCE [LARGE SCALE GENOMIC DNA]</scope>
    <source>
        <strain evidence="8 9">V1718</strain>
    </source>
</reference>
<dbReference type="EMBL" id="CP042467">
    <property type="protein sequence ID" value="QED28415.1"/>
    <property type="molecule type" value="Genomic_DNA"/>
</dbReference>
<evidence type="ECO:0000256" key="2">
    <source>
        <dbReference type="ARBA" id="ARBA00022741"/>
    </source>
</evidence>
<dbReference type="PROSITE" id="PS00107">
    <property type="entry name" value="PROTEIN_KINASE_ATP"/>
    <property type="match status" value="1"/>
</dbReference>
<dbReference type="OrthoDB" id="5478283at2"/>
<feature type="domain" description="Protein kinase" evidence="7">
    <location>
        <begin position="68"/>
        <end position="337"/>
    </location>
</feature>
<dbReference type="InterPro" id="IPR015943">
    <property type="entry name" value="WD40/YVTN_repeat-like_dom_sf"/>
</dbReference>
<dbReference type="Proteomes" id="UP000321595">
    <property type="component" value="Chromosome"/>
</dbReference>
<dbReference type="RefSeq" id="WP_146960820.1">
    <property type="nucleotide sequence ID" value="NZ_CP042467.1"/>
</dbReference>
<sequence length="695" mass="77259">MGDRQAYDRRRKEFANRLPSHYCVRCSAVVYPEDTSCLDCGAAEPEGSWPTIQDGFDPWIGRVLDGRYLVTKRVGQGAMGSVYRVESLAISREFAIKIINFKQTSSGADPEQIRSRLQREIEAISRLRNPHVVPFYELLELFDNFVGIVMDFVSGQTLDELVRRDGPLELRRAVTVLRQIANGLHEAHEIGMIHRDVKPENMMLEVMPAGDDFVHVLDFGIVRLDDGVSMTKGFLGTPLYASPEQAMAGEIDRRSDIYSLGAVMFFLLSGRPPFVSDNVYEILRSHVRTPAPRLSDVVKDKTIPALLESLVADMLAKNPTQRPQTLQDVIKKVDELLYSGALHEVPKKATESTEILPDRRKTQLGTGPIKAVSVQKSPASESSESDFHKEDSGDSSSFVSTERDHTGPKAAIFKRYPSRSSVRAMVDESRELNRTLIFDRIRQSNTGVFPLGVKIERPIDLCAANETGVALTDELGHIYYSDGEHVTEVYKAKQIVHRICPIKNGVLIGLQDGSVVRAETKKPPVTLFQEVRQNPVRGIAYCDHTGMALAGADSGKVYVQRSAQSDWVRLQDGPPVLGLAINRIGSIFAVARKTQEIEVFNVSSPKTPFVRFSVPCVVEHLSFSNDGHLLAVLLENDTIAIHMVLTGKRLMIIKEDVHHLRTVFFNSDNALTGYFGMDGALFGVDLQREMAGAKT</sequence>
<dbReference type="PANTHER" id="PTHR43289:SF6">
    <property type="entry name" value="SERINE_THREONINE-PROTEIN KINASE NEKL-3"/>
    <property type="match status" value="1"/>
</dbReference>
<dbReference type="AlphaFoldDB" id="A0A5B8XSC4"/>
<evidence type="ECO:0000313" key="8">
    <source>
        <dbReference type="EMBL" id="QED28415.1"/>
    </source>
</evidence>
<evidence type="ECO:0000256" key="5">
    <source>
        <dbReference type="PROSITE-ProRule" id="PRU10141"/>
    </source>
</evidence>
<dbReference type="CDD" id="cd14014">
    <property type="entry name" value="STKc_PknB_like"/>
    <property type="match status" value="1"/>
</dbReference>
<dbReference type="GO" id="GO:0004674">
    <property type="term" value="F:protein serine/threonine kinase activity"/>
    <property type="evidence" value="ECO:0007669"/>
    <property type="project" value="TreeGrafter"/>
</dbReference>
<dbReference type="SUPFAM" id="SSF56112">
    <property type="entry name" value="Protein kinase-like (PK-like)"/>
    <property type="match status" value="1"/>
</dbReference>
<evidence type="ECO:0000259" key="7">
    <source>
        <dbReference type="PROSITE" id="PS50011"/>
    </source>
</evidence>
<keyword evidence="1" id="KW-0808">Transferase</keyword>
<feature type="region of interest" description="Disordered" evidence="6">
    <location>
        <begin position="348"/>
        <end position="406"/>
    </location>
</feature>
<feature type="binding site" evidence="5">
    <location>
        <position position="97"/>
    </location>
    <ligand>
        <name>ATP</name>
        <dbReference type="ChEBI" id="CHEBI:30616"/>
    </ligand>
</feature>
<dbReference type="Gene3D" id="2.130.10.10">
    <property type="entry name" value="YVTN repeat-like/Quinoprotein amine dehydrogenase"/>
    <property type="match status" value="1"/>
</dbReference>
<organism evidence="8 9">
    <name type="scientific">Microvenator marinus</name>
    <dbReference type="NCBI Taxonomy" id="2600177"/>
    <lineage>
        <taxon>Bacteria</taxon>
        <taxon>Deltaproteobacteria</taxon>
        <taxon>Bradymonadales</taxon>
        <taxon>Microvenatoraceae</taxon>
        <taxon>Microvenator</taxon>
    </lineage>
</organism>
<accession>A0A5B8XSC4</accession>
<dbReference type="Gene3D" id="1.10.510.10">
    <property type="entry name" value="Transferase(Phosphotransferase) domain 1"/>
    <property type="match status" value="1"/>
</dbReference>
<dbReference type="KEGG" id="bbae:FRD01_14465"/>
<dbReference type="InterPro" id="IPR011009">
    <property type="entry name" value="Kinase-like_dom_sf"/>
</dbReference>
<dbReference type="GO" id="GO:0005524">
    <property type="term" value="F:ATP binding"/>
    <property type="evidence" value="ECO:0007669"/>
    <property type="project" value="UniProtKB-UniRule"/>
</dbReference>
<dbReference type="InterPro" id="IPR008271">
    <property type="entry name" value="Ser/Thr_kinase_AS"/>
</dbReference>
<keyword evidence="3 8" id="KW-0418">Kinase</keyword>
<keyword evidence="9" id="KW-1185">Reference proteome</keyword>
<dbReference type="Pfam" id="PF00069">
    <property type="entry name" value="Pkinase"/>
    <property type="match status" value="1"/>
</dbReference>
<evidence type="ECO:0000313" key="9">
    <source>
        <dbReference type="Proteomes" id="UP000321595"/>
    </source>
</evidence>
<evidence type="ECO:0000256" key="1">
    <source>
        <dbReference type="ARBA" id="ARBA00022679"/>
    </source>
</evidence>
<dbReference type="SUPFAM" id="SSF63829">
    <property type="entry name" value="Calcium-dependent phosphotriesterase"/>
    <property type="match status" value="1"/>
</dbReference>
<feature type="compositionally biased region" description="Basic and acidic residues" evidence="6">
    <location>
        <begin position="348"/>
        <end position="361"/>
    </location>
</feature>
<dbReference type="PROSITE" id="PS00108">
    <property type="entry name" value="PROTEIN_KINASE_ST"/>
    <property type="match status" value="1"/>
</dbReference>
<keyword evidence="2 5" id="KW-0547">Nucleotide-binding</keyword>
<dbReference type="PROSITE" id="PS50011">
    <property type="entry name" value="PROTEIN_KINASE_DOM"/>
    <property type="match status" value="1"/>
</dbReference>
<gene>
    <name evidence="8" type="ORF">FRD01_14465</name>
</gene>
<keyword evidence="4 5" id="KW-0067">ATP-binding</keyword>
<protein>
    <submittedName>
        <fullName evidence="8">Protein kinase</fullName>
    </submittedName>
</protein>
<name>A0A5B8XSC4_9DELT</name>
<proteinExistence type="predicted"/>
<dbReference type="SMART" id="SM00220">
    <property type="entry name" value="S_TKc"/>
    <property type="match status" value="1"/>
</dbReference>
<evidence type="ECO:0000256" key="4">
    <source>
        <dbReference type="ARBA" id="ARBA00022840"/>
    </source>
</evidence>